<evidence type="ECO:0000256" key="1">
    <source>
        <dbReference type="ARBA" id="ARBA00022839"/>
    </source>
</evidence>
<reference evidence="4" key="1">
    <citation type="journal article" date="2019" name="Int. J. Syst. Evol. Microbiol.">
        <title>The Global Catalogue of Microorganisms (GCM) 10K type strain sequencing project: providing services to taxonomists for standard genome sequencing and annotation.</title>
        <authorList>
            <consortium name="The Broad Institute Genomics Platform"/>
            <consortium name="The Broad Institute Genome Sequencing Center for Infectious Disease"/>
            <person name="Wu L."/>
            <person name="Ma J."/>
        </authorList>
    </citation>
    <scope>NUCLEOTIDE SEQUENCE [LARGE SCALE GENOMIC DNA]</scope>
    <source>
        <strain evidence="4">CGMCC 4.7177</strain>
    </source>
</reference>
<evidence type="ECO:0000259" key="2">
    <source>
        <dbReference type="PROSITE" id="PS50172"/>
    </source>
</evidence>
<feature type="domain" description="BRCT" evidence="2">
    <location>
        <begin position="212"/>
        <end position="304"/>
    </location>
</feature>
<dbReference type="PROSITE" id="PS50172">
    <property type="entry name" value="BRCT"/>
    <property type="match status" value="1"/>
</dbReference>
<dbReference type="GO" id="GO:0004527">
    <property type="term" value="F:exonuclease activity"/>
    <property type="evidence" value="ECO:0007669"/>
    <property type="project" value="UniProtKB-KW"/>
</dbReference>
<dbReference type="SMART" id="SM00479">
    <property type="entry name" value="EXOIII"/>
    <property type="match status" value="1"/>
</dbReference>
<keyword evidence="1 3" id="KW-0540">Nuclease</keyword>
<protein>
    <submittedName>
        <fullName evidence="3">Exonuclease domain-containing protein</fullName>
    </submittedName>
</protein>
<dbReference type="Pfam" id="PF00929">
    <property type="entry name" value="RNase_T"/>
    <property type="match status" value="1"/>
</dbReference>
<dbReference type="NCBIfam" id="TIGR00573">
    <property type="entry name" value="dnaq"/>
    <property type="match status" value="1"/>
</dbReference>
<sequence length="304" mass="34402">MNFIAIDFETANDSRASICSIGLVKVVNGLIIEEIHTYIDPQDEFTYRNTEIHGITEEMVIGAPTFEEYWPTFKGLIENEILMAHNASFDMSALRYALNEFNEPYAVFTYGCSYVFSKKVWPSLYNHKLSTMADHLGIRFKHHDALEDARVSAFVTLAALKASEVQSLEDLSEMYNLQLGVQKSDGYTPAGVKKRKKSTRTTAPKKTTVQINKSHRFYNKTVVFTGKLQSMTRAEASEKVMNSGGNCANHITISTDFLVIGDYDLTSYSEIFNSTKMQKVEELVNKGYSIEILGESDFLRIIRK</sequence>
<dbReference type="InterPro" id="IPR012337">
    <property type="entry name" value="RNaseH-like_sf"/>
</dbReference>
<keyword evidence="1 3" id="KW-0269">Exonuclease</keyword>
<dbReference type="InterPro" id="IPR006054">
    <property type="entry name" value="DnaQ"/>
</dbReference>
<keyword evidence="4" id="KW-1185">Reference proteome</keyword>
<dbReference type="SUPFAM" id="SSF53098">
    <property type="entry name" value="Ribonuclease H-like"/>
    <property type="match status" value="1"/>
</dbReference>
<keyword evidence="1 3" id="KW-0378">Hydrolase</keyword>
<dbReference type="PANTHER" id="PTHR30231:SF42">
    <property type="entry name" value="EXONUCLEASE"/>
    <property type="match status" value="1"/>
</dbReference>
<dbReference type="Gene3D" id="3.40.50.10190">
    <property type="entry name" value="BRCT domain"/>
    <property type="match status" value="1"/>
</dbReference>
<evidence type="ECO:0000313" key="3">
    <source>
        <dbReference type="EMBL" id="MFD1928485.1"/>
    </source>
</evidence>
<dbReference type="CDD" id="cd17748">
    <property type="entry name" value="BRCT_DNA_ligase_like"/>
    <property type="match status" value="1"/>
</dbReference>
<dbReference type="InterPro" id="IPR001357">
    <property type="entry name" value="BRCT_dom"/>
</dbReference>
<accession>A0ABW4SHI0</accession>
<dbReference type="CDD" id="cd06130">
    <property type="entry name" value="DNA_pol_III_epsilon_like"/>
    <property type="match status" value="1"/>
</dbReference>
<comment type="caution">
    <text evidence="3">The sequence shown here is derived from an EMBL/GenBank/DDBJ whole genome shotgun (WGS) entry which is preliminary data.</text>
</comment>
<dbReference type="Pfam" id="PF00533">
    <property type="entry name" value="BRCT"/>
    <property type="match status" value="1"/>
</dbReference>
<dbReference type="InterPro" id="IPR036420">
    <property type="entry name" value="BRCT_dom_sf"/>
</dbReference>
<name>A0ABW4SHI0_9BACL</name>
<dbReference type="Proteomes" id="UP001597218">
    <property type="component" value="Unassembled WGS sequence"/>
</dbReference>
<dbReference type="SUPFAM" id="SSF52113">
    <property type="entry name" value="BRCT domain"/>
    <property type="match status" value="1"/>
</dbReference>
<evidence type="ECO:0000313" key="4">
    <source>
        <dbReference type="Proteomes" id="UP001597218"/>
    </source>
</evidence>
<dbReference type="InterPro" id="IPR013520">
    <property type="entry name" value="Ribonucl_H"/>
</dbReference>
<dbReference type="RefSeq" id="WP_381537873.1">
    <property type="nucleotide sequence ID" value="NZ_JBHUGI010000027.1"/>
</dbReference>
<organism evidence="3 4">
    <name type="scientific">Sporosarcina siberiensis</name>
    <dbReference type="NCBI Taxonomy" id="1365606"/>
    <lineage>
        <taxon>Bacteria</taxon>
        <taxon>Bacillati</taxon>
        <taxon>Bacillota</taxon>
        <taxon>Bacilli</taxon>
        <taxon>Bacillales</taxon>
        <taxon>Caryophanaceae</taxon>
        <taxon>Sporosarcina</taxon>
    </lineage>
</organism>
<gene>
    <name evidence="3" type="ORF">ACFSFY_10530</name>
</gene>
<dbReference type="InterPro" id="IPR036397">
    <property type="entry name" value="RNaseH_sf"/>
</dbReference>
<dbReference type="PANTHER" id="PTHR30231">
    <property type="entry name" value="DNA POLYMERASE III SUBUNIT EPSILON"/>
    <property type="match status" value="1"/>
</dbReference>
<dbReference type="EMBL" id="JBHUGI010000027">
    <property type="protein sequence ID" value="MFD1928485.1"/>
    <property type="molecule type" value="Genomic_DNA"/>
</dbReference>
<dbReference type="Gene3D" id="3.30.420.10">
    <property type="entry name" value="Ribonuclease H-like superfamily/Ribonuclease H"/>
    <property type="match status" value="1"/>
</dbReference>
<proteinExistence type="predicted"/>